<dbReference type="InterPro" id="IPR000515">
    <property type="entry name" value="MetI-like"/>
</dbReference>
<sequence>MMRTLRVMLNYLLAMAVVVLLWAGVSWLLEVSRGREILPTPWVTFAAAVDNIGTLASAFGTSALRFLIALVVAFLLGLPLGLAVGFESKLDRYLSPLIYLLYPMPPVALLLFLYLAFGLGEVVRLVVVVMALFFQVVVAAQGAAKYIVPSHVTAVRSAGATRWQIYRHVVLPATLPSVLTAARVSVGLGITMLYIAETKLGVLLGPGAGLGRFIEYYTFRGDISLAGVVGLALLGLLFYVVLELGERVLCRWKFVGARGGT</sequence>
<feature type="transmembrane region" description="Helical" evidence="7">
    <location>
        <begin position="97"/>
        <end position="117"/>
    </location>
</feature>
<feature type="transmembrane region" description="Helical" evidence="7">
    <location>
        <begin position="169"/>
        <end position="196"/>
    </location>
</feature>
<dbReference type="SUPFAM" id="SSF161098">
    <property type="entry name" value="MetI-like"/>
    <property type="match status" value="1"/>
</dbReference>
<dbReference type="PANTHER" id="PTHR30151">
    <property type="entry name" value="ALKANE SULFONATE ABC TRANSPORTER-RELATED, MEMBRANE SUBUNIT"/>
    <property type="match status" value="1"/>
</dbReference>
<dbReference type="Gene3D" id="1.10.3720.10">
    <property type="entry name" value="MetI-like"/>
    <property type="match status" value="1"/>
</dbReference>
<dbReference type="Pfam" id="PF00528">
    <property type="entry name" value="BPD_transp_1"/>
    <property type="match status" value="1"/>
</dbReference>
<keyword evidence="5 7" id="KW-1133">Transmembrane helix</keyword>
<dbReference type="GO" id="GO:0055085">
    <property type="term" value="P:transmembrane transport"/>
    <property type="evidence" value="ECO:0007669"/>
    <property type="project" value="InterPro"/>
</dbReference>
<comment type="subcellular location">
    <subcellularLocation>
        <location evidence="1 7">Cell membrane</location>
        <topology evidence="1 7">Multi-pass membrane protein</topology>
    </subcellularLocation>
</comment>
<evidence type="ECO:0000256" key="4">
    <source>
        <dbReference type="ARBA" id="ARBA00022692"/>
    </source>
</evidence>
<dbReference type="AlphaFoldDB" id="A0A2X3KYZ8"/>
<keyword evidence="2 7" id="KW-0813">Transport</keyword>
<dbReference type="EMBL" id="LS483254">
    <property type="protein sequence ID" value="SQD92746.1"/>
    <property type="molecule type" value="Genomic_DNA"/>
</dbReference>
<evidence type="ECO:0000313" key="9">
    <source>
        <dbReference type="EMBL" id="SQD92746.1"/>
    </source>
</evidence>
<organism evidence="9 10">
    <name type="scientific">Candidatus Bipolaricaulis anaerobius</name>
    <dbReference type="NCBI Taxonomy" id="2026885"/>
    <lineage>
        <taxon>Bacteria</taxon>
        <taxon>Candidatus Bipolaricaulota</taxon>
        <taxon>Candidatus Bipolaricaulia</taxon>
        <taxon>Candidatus Bipolaricaulales</taxon>
        <taxon>Candidatus Bipolaricaulaceae</taxon>
        <taxon>Candidatus Bipolaricaulis</taxon>
    </lineage>
</organism>
<evidence type="ECO:0000256" key="3">
    <source>
        <dbReference type="ARBA" id="ARBA00022475"/>
    </source>
</evidence>
<dbReference type="Proteomes" id="UP000249818">
    <property type="component" value="Chromosome BARAN1"/>
</dbReference>
<proteinExistence type="inferred from homology"/>
<keyword evidence="4 7" id="KW-0812">Transmembrane</keyword>
<feature type="transmembrane region" description="Helical" evidence="7">
    <location>
        <begin position="223"/>
        <end position="242"/>
    </location>
</feature>
<keyword evidence="10" id="KW-1185">Reference proteome</keyword>
<evidence type="ECO:0000256" key="5">
    <source>
        <dbReference type="ARBA" id="ARBA00022989"/>
    </source>
</evidence>
<dbReference type="KEGG" id="bana:BARAN1_0722"/>
<name>A0A2X3KYZ8_9BACT</name>
<evidence type="ECO:0000256" key="7">
    <source>
        <dbReference type="RuleBase" id="RU363032"/>
    </source>
</evidence>
<evidence type="ECO:0000256" key="2">
    <source>
        <dbReference type="ARBA" id="ARBA00022448"/>
    </source>
</evidence>
<comment type="similarity">
    <text evidence="7">Belongs to the binding-protein-dependent transport system permease family.</text>
</comment>
<keyword evidence="3" id="KW-1003">Cell membrane</keyword>
<evidence type="ECO:0000313" key="10">
    <source>
        <dbReference type="Proteomes" id="UP000249818"/>
    </source>
</evidence>
<dbReference type="PROSITE" id="PS50928">
    <property type="entry name" value="ABC_TM1"/>
    <property type="match status" value="1"/>
</dbReference>
<dbReference type="GO" id="GO:0005886">
    <property type="term" value="C:plasma membrane"/>
    <property type="evidence" value="ECO:0007669"/>
    <property type="project" value="UniProtKB-SubCell"/>
</dbReference>
<feature type="domain" description="ABC transmembrane type-1" evidence="8">
    <location>
        <begin position="59"/>
        <end position="242"/>
    </location>
</feature>
<dbReference type="CDD" id="cd06261">
    <property type="entry name" value="TM_PBP2"/>
    <property type="match status" value="1"/>
</dbReference>
<evidence type="ECO:0000256" key="1">
    <source>
        <dbReference type="ARBA" id="ARBA00004651"/>
    </source>
</evidence>
<reference evidence="10" key="1">
    <citation type="submission" date="2018-05" db="EMBL/GenBank/DDBJ databases">
        <authorList>
            <person name="Hao L."/>
        </authorList>
    </citation>
    <scope>NUCLEOTIDE SEQUENCE [LARGE SCALE GENOMIC DNA]</scope>
</reference>
<dbReference type="InterPro" id="IPR035906">
    <property type="entry name" value="MetI-like_sf"/>
</dbReference>
<keyword evidence="6 7" id="KW-0472">Membrane</keyword>
<evidence type="ECO:0000256" key="6">
    <source>
        <dbReference type="ARBA" id="ARBA00023136"/>
    </source>
</evidence>
<gene>
    <name evidence="9" type="ORF">BARAN1_0722</name>
</gene>
<evidence type="ECO:0000259" key="8">
    <source>
        <dbReference type="PROSITE" id="PS50928"/>
    </source>
</evidence>
<dbReference type="PANTHER" id="PTHR30151:SF0">
    <property type="entry name" value="ABC TRANSPORTER PERMEASE PROTEIN MJ0413-RELATED"/>
    <property type="match status" value="1"/>
</dbReference>
<feature type="transmembrane region" description="Helical" evidence="7">
    <location>
        <begin position="123"/>
        <end position="148"/>
    </location>
</feature>
<protein>
    <submittedName>
        <fullName evidence="9">Putative Sulfonate/nitrate/taurine transport system permease protein</fullName>
    </submittedName>
</protein>
<accession>A0A2X3KYZ8</accession>
<feature type="transmembrane region" description="Helical" evidence="7">
    <location>
        <begin position="63"/>
        <end position="85"/>
    </location>
</feature>